<dbReference type="CDD" id="cd05214">
    <property type="entry name" value="GAPDH_I_N"/>
    <property type="match status" value="1"/>
</dbReference>
<dbReference type="STRING" id="1798515.A3B35_01245"/>
<dbReference type="GO" id="GO:0051287">
    <property type="term" value="F:NAD binding"/>
    <property type="evidence" value="ECO:0007669"/>
    <property type="project" value="InterPro"/>
</dbReference>
<dbReference type="CDD" id="cd18126">
    <property type="entry name" value="GAPDH_I_C"/>
    <property type="match status" value="1"/>
</dbReference>
<evidence type="ECO:0000256" key="2">
    <source>
        <dbReference type="ARBA" id="ARBA00023002"/>
    </source>
</evidence>
<dbReference type="EMBL" id="MFMC01000018">
    <property type="protein sequence ID" value="OGG77392.1"/>
    <property type="molecule type" value="Genomic_DNA"/>
</dbReference>
<evidence type="ECO:0000256" key="5">
    <source>
        <dbReference type="PIRSR" id="PIRSR000149-3"/>
    </source>
</evidence>
<evidence type="ECO:0000256" key="7">
    <source>
        <dbReference type="RuleBase" id="RU000397"/>
    </source>
</evidence>
<evidence type="ECO:0000313" key="9">
    <source>
        <dbReference type="EMBL" id="OGG77392.1"/>
    </source>
</evidence>
<feature type="binding site" evidence="5">
    <location>
        <position position="128"/>
    </location>
    <ligand>
        <name>NAD(+)</name>
        <dbReference type="ChEBI" id="CHEBI:57540"/>
    </ligand>
</feature>
<dbReference type="InterPro" id="IPR020831">
    <property type="entry name" value="GlycerAld/Erythrose_P_DH"/>
</dbReference>
<dbReference type="FunFam" id="3.40.50.720:FF:000001">
    <property type="entry name" value="Glyceraldehyde-3-phosphate dehydrogenase"/>
    <property type="match status" value="1"/>
</dbReference>
<feature type="binding site" evidence="4">
    <location>
        <begin position="159"/>
        <end position="161"/>
    </location>
    <ligand>
        <name>D-glyceraldehyde 3-phosphate</name>
        <dbReference type="ChEBI" id="CHEBI:59776"/>
    </ligand>
</feature>
<dbReference type="GO" id="GO:0016620">
    <property type="term" value="F:oxidoreductase activity, acting on the aldehyde or oxo group of donors, NAD or NADP as acceptor"/>
    <property type="evidence" value="ECO:0007669"/>
    <property type="project" value="InterPro"/>
</dbReference>
<comment type="caution">
    <text evidence="9">The sequence shown here is derived from an EMBL/GenBank/DDBJ whole genome shotgun (WGS) entry which is preliminary data.</text>
</comment>
<gene>
    <name evidence="9" type="ORF">A3B35_01245</name>
</gene>
<dbReference type="SUPFAM" id="SSF51735">
    <property type="entry name" value="NAD(P)-binding Rossmann-fold domains"/>
    <property type="match status" value="1"/>
</dbReference>
<keyword evidence="5" id="KW-0520">NAD</keyword>
<dbReference type="PRINTS" id="PR00078">
    <property type="entry name" value="G3PDHDRGNASE"/>
</dbReference>
<evidence type="ECO:0000256" key="1">
    <source>
        <dbReference type="ARBA" id="ARBA00007406"/>
    </source>
</evidence>
<dbReference type="InterPro" id="IPR020830">
    <property type="entry name" value="GlycerAld_3-P_DH_AS"/>
</dbReference>
<evidence type="ECO:0000256" key="3">
    <source>
        <dbReference type="PIRSR" id="PIRSR000149-1"/>
    </source>
</evidence>
<evidence type="ECO:0000259" key="8">
    <source>
        <dbReference type="SMART" id="SM00846"/>
    </source>
</evidence>
<dbReference type="InterPro" id="IPR020829">
    <property type="entry name" value="GlycerAld_3-P_DH_cat"/>
</dbReference>
<evidence type="ECO:0000256" key="6">
    <source>
        <dbReference type="PIRSR" id="PIRSR000149-4"/>
    </source>
</evidence>
<reference evidence="9 10" key="1">
    <citation type="journal article" date="2016" name="Nat. Commun.">
        <title>Thousands of microbial genomes shed light on interconnected biogeochemical processes in an aquifer system.</title>
        <authorList>
            <person name="Anantharaman K."/>
            <person name="Brown C.T."/>
            <person name="Hug L.A."/>
            <person name="Sharon I."/>
            <person name="Castelle C.J."/>
            <person name="Probst A.J."/>
            <person name="Thomas B.C."/>
            <person name="Singh A."/>
            <person name="Wilkins M.J."/>
            <person name="Karaoz U."/>
            <person name="Brodie E.L."/>
            <person name="Williams K.H."/>
            <person name="Hubbard S.S."/>
            <person name="Banfield J.F."/>
        </authorList>
    </citation>
    <scope>NUCLEOTIDE SEQUENCE [LARGE SCALE GENOMIC DNA]</scope>
</reference>
<dbReference type="AlphaFoldDB" id="A0A1F6EV98"/>
<evidence type="ECO:0000256" key="4">
    <source>
        <dbReference type="PIRSR" id="PIRSR000149-2"/>
    </source>
</evidence>
<dbReference type="InterPro" id="IPR036291">
    <property type="entry name" value="NAD(P)-bd_dom_sf"/>
</dbReference>
<organism evidence="9 10">
    <name type="scientific">Candidatus Kaiserbacteria bacterium RIFCSPLOWO2_01_FULL_54_24</name>
    <dbReference type="NCBI Taxonomy" id="1798515"/>
    <lineage>
        <taxon>Bacteria</taxon>
        <taxon>Candidatus Kaiseribacteriota</taxon>
    </lineage>
</organism>
<keyword evidence="5" id="KW-0547">Nucleotide-binding</keyword>
<protein>
    <submittedName>
        <fullName evidence="9">Type I glyceraldehyde-3-phosphate dehydrogenase</fullName>
    </submittedName>
</protein>
<proteinExistence type="inferred from homology"/>
<dbReference type="PANTHER" id="PTHR43148">
    <property type="entry name" value="GLYCERALDEHYDE-3-PHOSPHATE DEHYDROGENASE 2"/>
    <property type="match status" value="1"/>
</dbReference>
<dbReference type="Pfam" id="PF00044">
    <property type="entry name" value="Gp_dh_N"/>
    <property type="match status" value="1"/>
</dbReference>
<feature type="binding site" evidence="5">
    <location>
        <begin position="11"/>
        <end position="12"/>
    </location>
    <ligand>
        <name>NAD(+)</name>
        <dbReference type="ChEBI" id="CHEBI:57540"/>
    </ligand>
</feature>
<name>A0A1F6EV98_9BACT</name>
<feature type="binding site" evidence="5">
    <location>
        <position position="42"/>
    </location>
    <ligand>
        <name>NAD(+)</name>
        <dbReference type="ChEBI" id="CHEBI:57540"/>
    </ligand>
</feature>
<sequence length="346" mass="36544">MARIAINGFGRIGRGFTRLAHKATAEGAIHARPELELVAINDLAPVENLAYLLKYDSVYGRAPFSVTVEGGAIVIDGKKVPILAEKDPAKLPWKDMQVDVVIESTGFFTSGEKAKAHLDAGAKRVVISAPGKGEGVETILLGGNEERFASAGPVTSNASCTTNAIVPVIGILDEAIGIERALLNTTHAYTASQGIVDGIAADDFRRGRAGAINLGPSSTGAAKATALVYPQFKGKFDGIAVRVPVASGSIADVTFVAKRATSVEEVNEALKKAATTDRWKRVFSVSEEPLVSSDILGLPFGSIADLTMTRVADGTLVKVLAWYDNEMGYVHTLVEHVIEVAKHLKP</sequence>
<dbReference type="SUPFAM" id="SSF55347">
    <property type="entry name" value="Glyceraldehyde-3-phosphate dehydrogenase-like, C-terminal domain"/>
    <property type="match status" value="1"/>
</dbReference>
<dbReference type="SMART" id="SM00846">
    <property type="entry name" value="Gp_dh_N"/>
    <property type="match status" value="1"/>
</dbReference>
<dbReference type="Proteomes" id="UP000177215">
    <property type="component" value="Unassembled WGS sequence"/>
</dbReference>
<comment type="similarity">
    <text evidence="1 7">Belongs to the glyceraldehyde-3-phosphate dehydrogenase family.</text>
</comment>
<feature type="binding site" evidence="4">
    <location>
        <begin position="219"/>
        <end position="220"/>
    </location>
    <ligand>
        <name>D-glyceraldehyde 3-phosphate</name>
        <dbReference type="ChEBI" id="CHEBI:59776"/>
    </ligand>
</feature>
<accession>A0A1F6EV98</accession>
<feature type="binding site" evidence="4">
    <location>
        <position position="190"/>
    </location>
    <ligand>
        <name>D-glyceraldehyde 3-phosphate</name>
        <dbReference type="ChEBI" id="CHEBI:59776"/>
    </ligand>
</feature>
<evidence type="ECO:0000313" key="10">
    <source>
        <dbReference type="Proteomes" id="UP000177215"/>
    </source>
</evidence>
<dbReference type="Pfam" id="PF02800">
    <property type="entry name" value="Gp_dh_C"/>
    <property type="match status" value="1"/>
</dbReference>
<dbReference type="PROSITE" id="PS00071">
    <property type="entry name" value="GAPDH"/>
    <property type="match status" value="1"/>
</dbReference>
<dbReference type="Gene3D" id="3.40.50.720">
    <property type="entry name" value="NAD(P)-binding Rossmann-like Domain"/>
    <property type="match status" value="1"/>
</dbReference>
<feature type="domain" description="Glyceraldehyde 3-phosphate dehydrogenase NAD(P) binding" evidence="8">
    <location>
        <begin position="2"/>
        <end position="160"/>
    </location>
</feature>
<dbReference type="Gene3D" id="3.30.360.10">
    <property type="entry name" value="Dihydrodipicolinate Reductase, domain 2"/>
    <property type="match status" value="1"/>
</dbReference>
<feature type="binding site" evidence="5">
    <location>
        <position position="325"/>
    </location>
    <ligand>
        <name>NAD(+)</name>
        <dbReference type="ChEBI" id="CHEBI:57540"/>
    </ligand>
</feature>
<feature type="active site" description="Nucleophile" evidence="3">
    <location>
        <position position="160"/>
    </location>
</feature>
<feature type="binding site" evidence="4">
    <location>
        <position position="242"/>
    </location>
    <ligand>
        <name>D-glyceraldehyde 3-phosphate</name>
        <dbReference type="ChEBI" id="CHEBI:59776"/>
    </ligand>
</feature>
<dbReference type="FunFam" id="3.30.360.10:FF:000002">
    <property type="entry name" value="Glyceraldehyde-3-phosphate dehydrogenase"/>
    <property type="match status" value="1"/>
</dbReference>
<feature type="site" description="Activates thiol group during catalysis" evidence="6">
    <location>
        <position position="187"/>
    </location>
</feature>
<keyword evidence="2" id="KW-0560">Oxidoreductase</keyword>
<dbReference type="InterPro" id="IPR020828">
    <property type="entry name" value="GlycerAld_3-P_DH_NAD(P)-bd"/>
</dbReference>
<dbReference type="PIRSF" id="PIRSF000149">
    <property type="entry name" value="GAP_DH"/>
    <property type="match status" value="1"/>
</dbReference>